<gene>
    <name evidence="2" type="ORF">EV664_12419</name>
</gene>
<proteinExistence type="predicted"/>
<dbReference type="InterPro" id="IPR000182">
    <property type="entry name" value="GNAT_dom"/>
</dbReference>
<dbReference type="AlphaFoldDB" id="A0A4R6FC61"/>
<comment type="caution">
    <text evidence="2">The sequence shown here is derived from an EMBL/GenBank/DDBJ whole genome shotgun (WGS) entry which is preliminary data.</text>
</comment>
<dbReference type="InterPro" id="IPR016181">
    <property type="entry name" value="Acyl_CoA_acyltransferase"/>
</dbReference>
<sequence>MPIKNKAVPHEFVPLDRIDPGAIEALLDGAFGTDRHERTAYRIRAGALPIPSLSFASLSAEGELLGSIQCWPIQLSDGSRAAPLVMVGPIAVDQYHRNIGIGRAMLRHVLDQMAQSGSAAHAAQMLIGDPGYYAPLGFSADATAAWEVPGPVERHRLLARGAPLPFAAGRLEARPLPAPRSGLRSAATLA</sequence>
<evidence type="ECO:0000313" key="3">
    <source>
        <dbReference type="Proteomes" id="UP000295493"/>
    </source>
</evidence>
<accession>A0A4R6FC61</accession>
<dbReference type="GO" id="GO:0016747">
    <property type="term" value="F:acyltransferase activity, transferring groups other than amino-acyl groups"/>
    <property type="evidence" value="ECO:0007669"/>
    <property type="project" value="InterPro"/>
</dbReference>
<dbReference type="Pfam" id="PF00583">
    <property type="entry name" value="Acetyltransf_1"/>
    <property type="match status" value="1"/>
</dbReference>
<dbReference type="CDD" id="cd04301">
    <property type="entry name" value="NAT_SF"/>
    <property type="match status" value="1"/>
</dbReference>
<name>A0A4R6FC61_9SPHN</name>
<keyword evidence="3" id="KW-1185">Reference proteome</keyword>
<dbReference type="PROSITE" id="PS51186">
    <property type="entry name" value="GNAT"/>
    <property type="match status" value="1"/>
</dbReference>
<protein>
    <submittedName>
        <fullName evidence="2">Putative N-acetyltransferase YhbS</fullName>
    </submittedName>
</protein>
<keyword evidence="2" id="KW-0808">Transferase</keyword>
<evidence type="ECO:0000259" key="1">
    <source>
        <dbReference type="PROSITE" id="PS51186"/>
    </source>
</evidence>
<dbReference type="Proteomes" id="UP000295493">
    <property type="component" value="Unassembled WGS sequence"/>
</dbReference>
<dbReference type="EMBL" id="SNWD01000024">
    <property type="protein sequence ID" value="TDN77805.1"/>
    <property type="molecule type" value="Genomic_DNA"/>
</dbReference>
<evidence type="ECO:0000313" key="2">
    <source>
        <dbReference type="EMBL" id="TDN77805.1"/>
    </source>
</evidence>
<dbReference type="Gene3D" id="3.40.630.30">
    <property type="match status" value="1"/>
</dbReference>
<organism evidence="2 3">
    <name type="scientific">Stakelama pacifica</name>
    <dbReference type="NCBI Taxonomy" id="517720"/>
    <lineage>
        <taxon>Bacteria</taxon>
        <taxon>Pseudomonadati</taxon>
        <taxon>Pseudomonadota</taxon>
        <taxon>Alphaproteobacteria</taxon>
        <taxon>Sphingomonadales</taxon>
        <taxon>Sphingomonadaceae</taxon>
        <taxon>Stakelama</taxon>
    </lineage>
</organism>
<feature type="domain" description="N-acetyltransferase" evidence="1">
    <location>
        <begin position="10"/>
        <end position="163"/>
    </location>
</feature>
<dbReference type="SUPFAM" id="SSF55729">
    <property type="entry name" value="Acyl-CoA N-acyltransferases (Nat)"/>
    <property type="match status" value="1"/>
</dbReference>
<reference evidence="2 3" key="1">
    <citation type="submission" date="2019-03" db="EMBL/GenBank/DDBJ databases">
        <title>Genomic Encyclopedia of Type Strains, Phase IV (KMG-IV): sequencing the most valuable type-strain genomes for metagenomic binning, comparative biology and taxonomic classification.</title>
        <authorList>
            <person name="Goeker M."/>
        </authorList>
    </citation>
    <scope>NUCLEOTIDE SEQUENCE [LARGE SCALE GENOMIC DNA]</scope>
    <source>
        <strain evidence="2 3">DSM 25059</strain>
    </source>
</reference>